<sequence>MKVAVIGGGPSGLVTLKYLVTAHQFLGGEPIEVRLFEPQSEVGGTFVARVYEDAELVSSKHLTTFSDFRYDGSEDFISTTNYVQYLQDYCTHFKLWPYISLNTRVLSITRQGNGHLVSYADEGSDAQQQAWECDAVAVCSGLHIEPNIPHIDGLDRVETVMHSSQFKARSQFGIDKTVMVVGSGETGADVAYLAITSPTRQVIFCHRNGLHFAPKRIPGPVVLPVLGRKQDPNDPGVPLDTSRANLFDTTYVHPLLRDHIILWDYYKWYIKAFLWLSAGTTYGLDQWVGEFRGVRDHPSGFFFNKSTKVSPYVNLPYRPTQPGMVERIRKLLVQAPIPDTNGKQVDLAPIPERFDSDGVVHFTNNGRPEYERLKDSKIKPDVVVLCTGYKQTFPFFDEAGSCQYPVPEKTDVRGIWKRDEPDVGFIGFLRPSVGAIPPLSEMQAQLWVLNLVAPNRIQDDLRPEDEPHYRLIHPPGSRINYGVDHESYAYQLALDMDAAPGFKSICALTAQKGGKDLRAWRLPVLWAFGAHFNTKFRLQGPWQWNGAYDTFISDELWQTLTRRPILFGHLGLSLVPILIFGPVSLGIYLYASVVDLFATAFNRRGSYRSIDRKV</sequence>
<evidence type="ECO:0000256" key="4">
    <source>
        <dbReference type="ARBA" id="ARBA00022857"/>
    </source>
</evidence>
<evidence type="ECO:0000256" key="6">
    <source>
        <dbReference type="SAM" id="Phobius"/>
    </source>
</evidence>
<keyword evidence="4" id="KW-0521">NADP</keyword>
<dbReference type="PANTHER" id="PTHR23023">
    <property type="entry name" value="DIMETHYLANILINE MONOOXYGENASE"/>
    <property type="match status" value="1"/>
</dbReference>
<accession>A0ABR0SRV0</accession>
<dbReference type="InterPro" id="IPR000960">
    <property type="entry name" value="Flavin_mOase"/>
</dbReference>
<keyword evidence="7" id="KW-0503">Monooxygenase</keyword>
<dbReference type="PIRSF" id="PIRSF000332">
    <property type="entry name" value="FMO"/>
    <property type="match status" value="1"/>
</dbReference>
<keyword evidence="6" id="KW-1133">Transmembrane helix</keyword>
<evidence type="ECO:0000256" key="1">
    <source>
        <dbReference type="ARBA" id="ARBA00009183"/>
    </source>
</evidence>
<dbReference type="SUPFAM" id="SSF51905">
    <property type="entry name" value="FAD/NAD(P)-binding domain"/>
    <property type="match status" value="1"/>
</dbReference>
<dbReference type="Proteomes" id="UP001338125">
    <property type="component" value="Unassembled WGS sequence"/>
</dbReference>
<keyword evidence="6" id="KW-0812">Transmembrane</keyword>
<protein>
    <submittedName>
        <fullName evidence="7">Monooxygenase ptmN</fullName>
    </submittedName>
</protein>
<organism evidence="7 8">
    <name type="scientific">Cladobotryum mycophilum</name>
    <dbReference type="NCBI Taxonomy" id="491253"/>
    <lineage>
        <taxon>Eukaryota</taxon>
        <taxon>Fungi</taxon>
        <taxon>Dikarya</taxon>
        <taxon>Ascomycota</taxon>
        <taxon>Pezizomycotina</taxon>
        <taxon>Sordariomycetes</taxon>
        <taxon>Hypocreomycetidae</taxon>
        <taxon>Hypocreales</taxon>
        <taxon>Hypocreaceae</taxon>
        <taxon>Cladobotryum</taxon>
    </lineage>
</organism>
<dbReference type="GO" id="GO:0004497">
    <property type="term" value="F:monooxygenase activity"/>
    <property type="evidence" value="ECO:0007669"/>
    <property type="project" value="UniProtKB-KW"/>
</dbReference>
<comment type="caution">
    <text evidence="7">The sequence shown here is derived from an EMBL/GenBank/DDBJ whole genome shotgun (WGS) entry which is preliminary data.</text>
</comment>
<dbReference type="Gene3D" id="3.50.50.60">
    <property type="entry name" value="FAD/NAD(P)-binding domain"/>
    <property type="match status" value="1"/>
</dbReference>
<comment type="similarity">
    <text evidence="1">Belongs to the FMO family.</text>
</comment>
<keyword evidence="3" id="KW-0274">FAD</keyword>
<keyword evidence="6" id="KW-0472">Membrane</keyword>
<proteinExistence type="inferred from homology"/>
<keyword evidence="5" id="KW-0560">Oxidoreductase</keyword>
<keyword evidence="8" id="KW-1185">Reference proteome</keyword>
<dbReference type="InterPro" id="IPR036188">
    <property type="entry name" value="FAD/NAD-bd_sf"/>
</dbReference>
<evidence type="ECO:0000256" key="2">
    <source>
        <dbReference type="ARBA" id="ARBA00022630"/>
    </source>
</evidence>
<dbReference type="Pfam" id="PF00743">
    <property type="entry name" value="FMO-like"/>
    <property type="match status" value="1"/>
</dbReference>
<dbReference type="InterPro" id="IPR050346">
    <property type="entry name" value="FMO-like"/>
</dbReference>
<keyword evidence="2" id="KW-0285">Flavoprotein</keyword>
<evidence type="ECO:0000313" key="7">
    <source>
        <dbReference type="EMBL" id="KAK5994501.1"/>
    </source>
</evidence>
<dbReference type="EMBL" id="JAVFKD010000010">
    <property type="protein sequence ID" value="KAK5994501.1"/>
    <property type="molecule type" value="Genomic_DNA"/>
</dbReference>
<gene>
    <name evidence="7" type="ORF">PT974_04978</name>
</gene>
<reference evidence="7 8" key="1">
    <citation type="submission" date="2024-01" db="EMBL/GenBank/DDBJ databases">
        <title>Complete genome of Cladobotryum mycophilum ATHUM6906.</title>
        <authorList>
            <person name="Christinaki A.C."/>
            <person name="Myridakis A.I."/>
            <person name="Kouvelis V.N."/>
        </authorList>
    </citation>
    <scope>NUCLEOTIDE SEQUENCE [LARGE SCALE GENOMIC DNA]</scope>
    <source>
        <strain evidence="7 8">ATHUM6906</strain>
    </source>
</reference>
<evidence type="ECO:0000313" key="8">
    <source>
        <dbReference type="Proteomes" id="UP001338125"/>
    </source>
</evidence>
<feature type="transmembrane region" description="Helical" evidence="6">
    <location>
        <begin position="570"/>
        <end position="598"/>
    </location>
</feature>
<evidence type="ECO:0000256" key="5">
    <source>
        <dbReference type="ARBA" id="ARBA00023002"/>
    </source>
</evidence>
<name>A0ABR0SRV0_9HYPO</name>
<dbReference type="PRINTS" id="PR00370">
    <property type="entry name" value="FMOXYGENASE"/>
</dbReference>
<dbReference type="InterPro" id="IPR020946">
    <property type="entry name" value="Flavin_mOase-like"/>
</dbReference>
<evidence type="ECO:0000256" key="3">
    <source>
        <dbReference type="ARBA" id="ARBA00022827"/>
    </source>
</evidence>